<dbReference type="AlphaFoldDB" id="A0A366GVH0"/>
<gene>
    <name evidence="1" type="ORF">DET50_105190</name>
</gene>
<accession>A0A366GVH0</accession>
<comment type="caution">
    <text evidence="1">The sequence shown here is derived from an EMBL/GenBank/DDBJ whole genome shotgun (WGS) entry which is preliminary data.</text>
</comment>
<name>A0A366GVH0_9GAMM</name>
<proteinExistence type="predicted"/>
<sequence length="30" mass="3603">MEQEIFVPHSEQERKNVIALAEYLDSIFYC</sequence>
<dbReference type="EMBL" id="QNRO01000005">
    <property type="protein sequence ID" value="RBP31962.1"/>
    <property type="molecule type" value="Genomic_DNA"/>
</dbReference>
<protein>
    <submittedName>
        <fullName evidence="1">Uncharacterized protein</fullName>
    </submittedName>
</protein>
<evidence type="ECO:0000313" key="1">
    <source>
        <dbReference type="EMBL" id="RBP31962.1"/>
    </source>
</evidence>
<dbReference type="Proteomes" id="UP000252995">
    <property type="component" value="Unassembled WGS sequence"/>
</dbReference>
<reference evidence="1 2" key="1">
    <citation type="submission" date="2018-06" db="EMBL/GenBank/DDBJ databases">
        <title>Freshwater and sediment microbial communities from various areas in North America, analyzing microbe dynamics in response to fracking.</title>
        <authorList>
            <person name="Lamendella R."/>
        </authorList>
    </citation>
    <scope>NUCLEOTIDE SEQUENCE [LARGE SCALE GENOMIC DNA]</scope>
    <source>
        <strain evidence="1 2">114J</strain>
    </source>
</reference>
<evidence type="ECO:0000313" key="2">
    <source>
        <dbReference type="Proteomes" id="UP000252995"/>
    </source>
</evidence>
<organism evidence="1 2">
    <name type="scientific">Marinobacter pelagius</name>
    <dbReference type="NCBI Taxonomy" id="379482"/>
    <lineage>
        <taxon>Bacteria</taxon>
        <taxon>Pseudomonadati</taxon>
        <taxon>Pseudomonadota</taxon>
        <taxon>Gammaproteobacteria</taxon>
        <taxon>Pseudomonadales</taxon>
        <taxon>Marinobacteraceae</taxon>
        <taxon>Marinobacter</taxon>
    </lineage>
</organism>